<evidence type="ECO:0000256" key="8">
    <source>
        <dbReference type="ARBA" id="ARBA00047899"/>
    </source>
</evidence>
<dbReference type="EnsemblPlants" id="TraesCS5D02G271200.1">
    <property type="protein sequence ID" value="TraesCS5D02G271200.1.cds1"/>
    <property type="gene ID" value="TraesCS5D02G271200"/>
</dbReference>
<feature type="region of interest" description="Disordered" evidence="12">
    <location>
        <begin position="273"/>
        <end position="293"/>
    </location>
</feature>
<dbReference type="PROSITE" id="PS00108">
    <property type="entry name" value="PROTEIN_KINASE_ST"/>
    <property type="match status" value="1"/>
</dbReference>
<comment type="catalytic activity">
    <reaction evidence="8">
        <text>L-threonyl-[protein] + ATP = O-phospho-L-threonyl-[protein] + ADP + H(+)</text>
        <dbReference type="Rhea" id="RHEA:46608"/>
        <dbReference type="Rhea" id="RHEA-COMP:11060"/>
        <dbReference type="Rhea" id="RHEA-COMP:11605"/>
        <dbReference type="ChEBI" id="CHEBI:15378"/>
        <dbReference type="ChEBI" id="CHEBI:30013"/>
        <dbReference type="ChEBI" id="CHEBI:30616"/>
        <dbReference type="ChEBI" id="CHEBI:61977"/>
        <dbReference type="ChEBI" id="CHEBI:456216"/>
        <dbReference type="EC" id="2.7.11.1"/>
    </reaction>
</comment>
<evidence type="ECO:0000256" key="1">
    <source>
        <dbReference type="ARBA" id="ARBA00009903"/>
    </source>
</evidence>
<evidence type="ECO:0000256" key="7">
    <source>
        <dbReference type="ARBA" id="ARBA00022840"/>
    </source>
</evidence>
<keyword evidence="7 10" id="KW-0067">ATP-binding</keyword>
<dbReference type="Gramene" id="TraesCAD_scaffold_021996_01G000700.1">
    <property type="protein sequence ID" value="TraesCAD_scaffold_021996_01G000700.1"/>
    <property type="gene ID" value="TraesCAD_scaffold_021996_01G000700"/>
</dbReference>
<dbReference type="Gramene" id="TraesJUL5D03G03165590.1">
    <property type="protein sequence ID" value="TraesJUL5D03G03165590.1.CDS1"/>
    <property type="gene ID" value="TraesJUL5D03G03165590"/>
</dbReference>
<dbReference type="PROSITE" id="PS00107">
    <property type="entry name" value="PROTEIN_KINASE_ATP"/>
    <property type="match status" value="1"/>
</dbReference>
<evidence type="ECO:0000256" key="2">
    <source>
        <dbReference type="ARBA" id="ARBA00012513"/>
    </source>
</evidence>
<evidence type="ECO:0000256" key="6">
    <source>
        <dbReference type="ARBA" id="ARBA00022777"/>
    </source>
</evidence>
<comment type="similarity">
    <text evidence="1">Belongs to the protein kinase superfamily. AGC Ser/Thr protein kinase family.</text>
</comment>
<evidence type="ECO:0000259" key="13">
    <source>
        <dbReference type="PROSITE" id="PS50011"/>
    </source>
</evidence>
<dbReference type="InterPro" id="IPR000719">
    <property type="entry name" value="Prot_kinase_dom"/>
</dbReference>
<protein>
    <recommendedName>
        <fullName evidence="2">non-specific serine/threonine protein kinase</fullName>
        <ecNumber evidence="2">2.7.11.1</ecNumber>
    </recommendedName>
</protein>
<evidence type="ECO:0000313" key="14">
    <source>
        <dbReference type="EnsemblPlants" id="TraesCS5D02G271200.1.cds1"/>
    </source>
</evidence>
<feature type="region of interest" description="Disordered" evidence="12">
    <location>
        <begin position="205"/>
        <end position="234"/>
    </location>
</feature>
<sequence>MSTSSQAPSQPDTHEPRRHARLWRAIMQPAVGTGVMDIDLGAARAARVLGRGAMGTVFLVAAAGAEAEAGYALKVFDKRSHAAAPPGRAEDAARRARWEVSVLSWLAHPHLPSLLGRAETPDLLAWAMPYCAGGDLNELRRAQPDRVFSPAAVRFYAAELVSALADLHAAGIAYRDLKPENVLLRADGHVTLTDFDLSRLLPPKSPSASTCTSASSPCSSATPSPTAPKPQGRHYRHLRRIFARSESSVAASSGQEPHNLAWYLNRSDGGDDKLKKAKSARASTPLSRGKNHASFRSAASGGVACERSFSFVGTEEYVAPEVVRGDGHEFSVDWWALGVLVYEMAFGRTPFRGRNRKETFRNVLLREPEFSADVGRRWPDLTDLIARLLDKDPARRLGFSGGADEVRAHPFFAGVAWDLLGEVSRPPYIPPPADDIVACEGFGVVDYFQKLHQPPPQPDGSPESLPEF</sequence>
<keyword evidence="4" id="KW-0808">Transferase</keyword>
<dbReference type="KEGG" id="taes:123121912"/>
<dbReference type="Gramene" id="TraesCLE_scaffold_094104_01G000100.1">
    <property type="protein sequence ID" value="TraesCLE_scaffold_094104_01G000100.1"/>
    <property type="gene ID" value="TraesCLE_scaffold_094104_01G000100"/>
</dbReference>
<keyword evidence="5 10" id="KW-0547">Nucleotide-binding</keyword>
<dbReference type="SMR" id="A0A3B6MUT2"/>
<dbReference type="AlphaFoldDB" id="A0A3B6MUT2"/>
<dbReference type="OrthoDB" id="432483at2759"/>
<feature type="compositionally biased region" description="Low complexity" evidence="12">
    <location>
        <begin position="206"/>
        <end position="224"/>
    </location>
</feature>
<accession>A0A3B6MUT2</accession>
<dbReference type="GO" id="GO:0005524">
    <property type="term" value="F:ATP binding"/>
    <property type="evidence" value="ECO:0007669"/>
    <property type="project" value="UniProtKB-UniRule"/>
</dbReference>
<evidence type="ECO:0000313" key="15">
    <source>
        <dbReference type="Proteomes" id="UP000019116"/>
    </source>
</evidence>
<dbReference type="GO" id="GO:0005634">
    <property type="term" value="C:nucleus"/>
    <property type="evidence" value="ECO:0000318"/>
    <property type="project" value="GO_Central"/>
</dbReference>
<proteinExistence type="inferred from homology"/>
<dbReference type="Pfam" id="PF00069">
    <property type="entry name" value="Pkinase"/>
    <property type="match status" value="2"/>
</dbReference>
<reference evidence="14" key="2">
    <citation type="submission" date="2018-10" db="UniProtKB">
        <authorList>
            <consortium name="EnsemblPlants"/>
        </authorList>
    </citation>
    <scope>IDENTIFICATION</scope>
</reference>
<evidence type="ECO:0000256" key="4">
    <source>
        <dbReference type="ARBA" id="ARBA00022679"/>
    </source>
</evidence>
<dbReference type="FunFam" id="1.10.510.10:FF:000617">
    <property type="entry name" value="Serine/threonine-protein kinase UCNL"/>
    <property type="match status" value="1"/>
</dbReference>
<evidence type="ECO:0000256" key="10">
    <source>
        <dbReference type="PROSITE-ProRule" id="PRU10141"/>
    </source>
</evidence>
<dbReference type="EC" id="2.7.11.1" evidence="2"/>
<name>A0A3B6MUT2_WHEAT</name>
<evidence type="ECO:0000256" key="5">
    <source>
        <dbReference type="ARBA" id="ARBA00022741"/>
    </source>
</evidence>
<evidence type="ECO:0000256" key="12">
    <source>
        <dbReference type="SAM" id="MobiDB-lite"/>
    </source>
</evidence>
<dbReference type="PANTHER" id="PTHR45637">
    <property type="entry name" value="FLIPPASE KINASE 1-RELATED"/>
    <property type="match status" value="1"/>
</dbReference>
<dbReference type="InterPro" id="IPR008271">
    <property type="entry name" value="Ser/Thr_kinase_AS"/>
</dbReference>
<dbReference type="RefSeq" id="XP_044397939.1">
    <property type="nucleotide sequence ID" value="XM_044542004.1"/>
</dbReference>
<dbReference type="GeneID" id="123121912"/>
<dbReference type="OMA" id="EYFAWAV"/>
<dbReference type="SMART" id="SM00220">
    <property type="entry name" value="S_TKc"/>
    <property type="match status" value="1"/>
</dbReference>
<dbReference type="InterPro" id="IPR017441">
    <property type="entry name" value="Protein_kinase_ATP_BS"/>
</dbReference>
<dbReference type="PROSITE" id="PS50011">
    <property type="entry name" value="PROTEIN_KINASE_DOM"/>
    <property type="match status" value="1"/>
</dbReference>
<dbReference type="Gramene" id="TraesCS5D03G0622500.1">
    <property type="protein sequence ID" value="TraesCS5D03G0622500.1.CDS1"/>
    <property type="gene ID" value="TraesCS5D03G0622500"/>
</dbReference>
<dbReference type="Gramene" id="TraesWEE_scaffold_110670_01G000100.1">
    <property type="protein sequence ID" value="TraesWEE_scaffold_110670_01G000100.1"/>
    <property type="gene ID" value="TraesWEE_scaffold_110670_01G000100"/>
</dbReference>
<dbReference type="GO" id="GO:0004674">
    <property type="term" value="F:protein serine/threonine kinase activity"/>
    <property type="evidence" value="ECO:0000318"/>
    <property type="project" value="GO_Central"/>
</dbReference>
<evidence type="ECO:0000256" key="9">
    <source>
        <dbReference type="ARBA" id="ARBA00048679"/>
    </source>
</evidence>
<feature type="domain" description="Protein kinase" evidence="13">
    <location>
        <begin position="43"/>
        <end position="412"/>
    </location>
</feature>
<keyword evidence="6" id="KW-0418">Kinase</keyword>
<comment type="catalytic activity">
    <reaction evidence="9">
        <text>L-seryl-[protein] + ATP = O-phospho-L-seryl-[protein] + ADP + H(+)</text>
        <dbReference type="Rhea" id="RHEA:17989"/>
        <dbReference type="Rhea" id="RHEA-COMP:9863"/>
        <dbReference type="Rhea" id="RHEA-COMP:11604"/>
        <dbReference type="ChEBI" id="CHEBI:15378"/>
        <dbReference type="ChEBI" id="CHEBI:29999"/>
        <dbReference type="ChEBI" id="CHEBI:30616"/>
        <dbReference type="ChEBI" id="CHEBI:83421"/>
        <dbReference type="ChEBI" id="CHEBI:456216"/>
        <dbReference type="EC" id="2.7.11.1"/>
    </reaction>
</comment>
<reference evidence="14" key="1">
    <citation type="submission" date="2018-08" db="EMBL/GenBank/DDBJ databases">
        <authorList>
            <person name="Rossello M."/>
        </authorList>
    </citation>
    <scope>NUCLEOTIDE SEQUENCE [LARGE SCALE GENOMIC DNA]</scope>
    <source>
        <strain evidence="14">cv. Chinese Spring</strain>
    </source>
</reference>
<keyword evidence="15" id="KW-1185">Reference proteome</keyword>
<dbReference type="GO" id="GO:0005886">
    <property type="term" value="C:plasma membrane"/>
    <property type="evidence" value="ECO:0000318"/>
    <property type="project" value="GO_Central"/>
</dbReference>
<dbReference type="InterPro" id="IPR011009">
    <property type="entry name" value="Kinase-like_dom_sf"/>
</dbReference>
<dbReference type="SUPFAM" id="SSF56112">
    <property type="entry name" value="Protein kinase-like (PK-like)"/>
    <property type="match status" value="1"/>
</dbReference>
<dbReference type="Gramene" id="TraesCS5D02G271200.1">
    <property type="protein sequence ID" value="TraesCS5D02G271200.1.cds1"/>
    <property type="gene ID" value="TraesCS5D02G271200"/>
</dbReference>
<dbReference type="STRING" id="4565.A0A3B6MUT2"/>
<evidence type="ECO:0000256" key="3">
    <source>
        <dbReference type="ARBA" id="ARBA00022527"/>
    </source>
</evidence>
<feature type="binding site" evidence="10">
    <location>
        <position position="74"/>
    </location>
    <ligand>
        <name>ATP</name>
        <dbReference type="ChEBI" id="CHEBI:30616"/>
    </ligand>
</feature>
<evidence type="ECO:0000256" key="11">
    <source>
        <dbReference type="RuleBase" id="RU000304"/>
    </source>
</evidence>
<dbReference type="Gramene" id="TraesROB_scaffold_109119_01G000100.1">
    <property type="protein sequence ID" value="TraesROB_scaffold_109119_01G000100.1"/>
    <property type="gene ID" value="TraesROB_scaffold_109119_01G000100"/>
</dbReference>
<keyword evidence="3 11" id="KW-0723">Serine/threonine-protein kinase</keyword>
<dbReference type="Proteomes" id="UP000019116">
    <property type="component" value="Chromosome 5D"/>
</dbReference>
<dbReference type="GO" id="GO:0005737">
    <property type="term" value="C:cytoplasm"/>
    <property type="evidence" value="ECO:0000318"/>
    <property type="project" value="GO_Central"/>
</dbReference>
<organism evidence="14">
    <name type="scientific">Triticum aestivum</name>
    <name type="common">Wheat</name>
    <dbReference type="NCBI Taxonomy" id="4565"/>
    <lineage>
        <taxon>Eukaryota</taxon>
        <taxon>Viridiplantae</taxon>
        <taxon>Streptophyta</taxon>
        <taxon>Embryophyta</taxon>
        <taxon>Tracheophyta</taxon>
        <taxon>Spermatophyta</taxon>
        <taxon>Magnoliopsida</taxon>
        <taxon>Liliopsida</taxon>
        <taxon>Poales</taxon>
        <taxon>Poaceae</taxon>
        <taxon>BOP clade</taxon>
        <taxon>Pooideae</taxon>
        <taxon>Triticodae</taxon>
        <taxon>Triticeae</taxon>
        <taxon>Triticinae</taxon>
        <taxon>Triticum</taxon>
    </lineage>
</organism>
<dbReference type="Gene3D" id="1.10.510.10">
    <property type="entry name" value="Transferase(Phosphotransferase) domain 1"/>
    <property type="match status" value="2"/>
</dbReference>
<dbReference type="Gramene" id="TraesKAR5D01G0270060.1">
    <property type="protein sequence ID" value="cds.TraesKAR5D01G0270060.1"/>
    <property type="gene ID" value="TraesKAR5D01G0270060"/>
</dbReference>
<gene>
    <name evidence="14" type="primary">LOC123121912</name>
</gene>
<dbReference type="FunFam" id="1.10.510.10:FF:000720">
    <property type="entry name" value="Serine/threonine-protein kinase UCNL"/>
    <property type="match status" value="1"/>
</dbReference>